<gene>
    <name evidence="4" type="ORF">NGM29_11170</name>
</gene>
<dbReference type="Gene3D" id="1.20.58.60">
    <property type="match status" value="1"/>
</dbReference>
<dbReference type="GeneID" id="73290614"/>
<keyword evidence="3" id="KW-0472">Membrane</keyword>
<protein>
    <recommendedName>
        <fullName evidence="6">Chromosome segregation ATPase</fullName>
    </recommendedName>
</protein>
<dbReference type="Proteomes" id="UP001056855">
    <property type="component" value="Chromosome"/>
</dbReference>
<dbReference type="KEGG" id="sawl:NGM29_11170"/>
<dbReference type="Pfam" id="PF25216">
    <property type="entry name" value="Volactin"/>
    <property type="match status" value="1"/>
</dbReference>
<feature type="coiled-coil region" evidence="1">
    <location>
        <begin position="765"/>
        <end position="792"/>
    </location>
</feature>
<dbReference type="RefSeq" id="WP_254156243.1">
    <property type="nucleotide sequence ID" value="NZ_CP100355.1"/>
</dbReference>
<feature type="coiled-coil region" evidence="1">
    <location>
        <begin position="649"/>
        <end position="697"/>
    </location>
</feature>
<evidence type="ECO:0008006" key="6">
    <source>
        <dbReference type="Google" id="ProtNLM"/>
    </source>
</evidence>
<dbReference type="PANTHER" id="PTHR45615">
    <property type="entry name" value="MYOSIN HEAVY CHAIN, NON-MUSCLE"/>
    <property type="match status" value="1"/>
</dbReference>
<feature type="coiled-coil region" evidence="1">
    <location>
        <begin position="469"/>
        <end position="579"/>
    </location>
</feature>
<feature type="compositionally biased region" description="Low complexity" evidence="2">
    <location>
        <begin position="342"/>
        <end position="351"/>
    </location>
</feature>
<keyword evidence="3" id="KW-1133">Transmembrane helix</keyword>
<feature type="region of interest" description="Disordered" evidence="2">
    <location>
        <begin position="331"/>
        <end position="366"/>
    </location>
</feature>
<dbReference type="Gene3D" id="1.20.1480.30">
    <property type="entry name" value="Designed four-helix bundle protein"/>
    <property type="match status" value="1"/>
</dbReference>
<dbReference type="EMBL" id="CP100355">
    <property type="protein sequence ID" value="UTF52351.1"/>
    <property type="molecule type" value="Genomic_DNA"/>
</dbReference>
<evidence type="ECO:0000313" key="4">
    <source>
        <dbReference type="EMBL" id="UTF52351.1"/>
    </source>
</evidence>
<evidence type="ECO:0000256" key="3">
    <source>
        <dbReference type="SAM" id="Phobius"/>
    </source>
</evidence>
<organism evidence="4 5">
    <name type="scientific">Natronosalvus rutilus</name>
    <dbReference type="NCBI Taxonomy" id="2953753"/>
    <lineage>
        <taxon>Archaea</taxon>
        <taxon>Methanobacteriati</taxon>
        <taxon>Methanobacteriota</taxon>
        <taxon>Stenosarchaea group</taxon>
        <taxon>Halobacteria</taxon>
        <taxon>Halobacteriales</taxon>
        <taxon>Natrialbaceae</taxon>
        <taxon>Natronosalvus</taxon>
    </lineage>
</organism>
<evidence type="ECO:0000256" key="1">
    <source>
        <dbReference type="SAM" id="Coils"/>
    </source>
</evidence>
<proteinExistence type="predicted"/>
<evidence type="ECO:0000313" key="5">
    <source>
        <dbReference type="Proteomes" id="UP001056855"/>
    </source>
</evidence>
<dbReference type="AlphaFoldDB" id="A0A9E7N7M9"/>
<keyword evidence="1" id="KW-0175">Coiled coil</keyword>
<keyword evidence="3" id="KW-0812">Transmembrane</keyword>
<dbReference type="InterPro" id="IPR057363">
    <property type="entry name" value="Volactin"/>
</dbReference>
<dbReference type="PANTHER" id="PTHR45615:SF80">
    <property type="entry name" value="GRIP DOMAIN-CONTAINING PROTEIN"/>
    <property type="match status" value="1"/>
</dbReference>
<sequence length="874" mass="91118">MAIGLDIGTGALRSARNDGSETVVTTQPAAVFPLEDGVDGTDALDEEQSELSFEHDGTTYLVGTAARSAARANGTEPVPLFTNGTLEHEWCGRALETLVAAVLDGSDATECWYTTPGTLVETDGTSAEVRETVADAVAECVDEATPIGKGFAVVYDQLGEDNYTGLGVCIESQTTSVGLSYYGVPVLTCSLARGSDWLVERAAAQTDHAPDQIASVLEGFTLDPNAATGDVENALARAHDELVADLIALIRARAGDADFQRGISVPVAVAGDEAIVGIEFLLGGRFDAASLPFSIRGVRLAENPAESPVRGALEAARDGVVAYEGVLWGHGHHSEQSNGPVDAASSPSPGAEAGGGTSASSSGADATLSFDDAARETERARSDDAITQLFERLGSRDDEMDAVVGDLEALESTVESIDETVGAVTADVESLADGLEDVSDASAKAEDVDALETRLEGVSGDLESTTEAVESTSSAVQELADNLESVESALDARATQASLTAVEDDVQSTLEAVRRLERTVESIAETADELEADVTALEADLSALESNTDARFSDAAQDRDELADSVSALEADLSAVEETIPSDDAFEAVRSDLDEAVQDVDTATAAAESVSSDLEHVTETVDAVESTLEGHATAIHDVEAAVDDQAASVRETEAVLEDHAAALESLSNDLETTRDAVATHENELSSLDDAVSALETDASERDDRIETSDERVATALERVESIESTLEERGKREEQISAADIEHLEERTTALAERLADVEPTVDSVATATERVDSLLDERERQSDRFEAFETEQSAQADRLETLASAVDDLDVQSEESKPKGNADLVRVGAVGGGSAGVVAGGTVAMTGAMPVGMAAVVLGFLALVFAFVAGNRA</sequence>
<evidence type="ECO:0000256" key="2">
    <source>
        <dbReference type="SAM" id="MobiDB-lite"/>
    </source>
</evidence>
<dbReference type="SUPFAM" id="SSF58100">
    <property type="entry name" value="Bacterial hemolysins"/>
    <property type="match status" value="1"/>
</dbReference>
<name>A0A9E7N7M9_9EURY</name>
<accession>A0A9E7N7M9</accession>
<feature type="transmembrane region" description="Helical" evidence="3">
    <location>
        <begin position="852"/>
        <end position="871"/>
    </location>
</feature>
<keyword evidence="5" id="KW-1185">Reference proteome</keyword>
<reference evidence="4" key="1">
    <citation type="submission" date="2022-06" db="EMBL/GenBank/DDBJ databases">
        <title>Diverse halophilic archaea isolated from saline environments.</title>
        <authorList>
            <person name="Cui H.-L."/>
        </authorList>
    </citation>
    <scope>NUCLEOTIDE SEQUENCE</scope>
    <source>
        <strain evidence="4">WLHS1</strain>
    </source>
</reference>